<dbReference type="STRING" id="29073.ENSUMAP00000008594"/>
<dbReference type="Pfam" id="PF18049">
    <property type="entry name" value="DNA_pol_P_Exo"/>
    <property type="match status" value="1"/>
</dbReference>
<dbReference type="AlphaFoldDB" id="A0A384DB27"/>
<keyword evidence="2" id="KW-1185">Reference proteome</keyword>
<evidence type="ECO:0000313" key="3">
    <source>
        <dbReference type="RefSeq" id="XP_008703999.2"/>
    </source>
</evidence>
<name>A0A384DB27_URSMA</name>
<dbReference type="PANTHER" id="PTHR10133:SF27">
    <property type="entry name" value="DNA POLYMERASE NU"/>
    <property type="match status" value="1"/>
</dbReference>
<dbReference type="GO" id="GO:0006302">
    <property type="term" value="P:double-strand break repair"/>
    <property type="evidence" value="ECO:0007669"/>
    <property type="project" value="TreeGrafter"/>
</dbReference>
<dbReference type="PANTHER" id="PTHR10133">
    <property type="entry name" value="DNA POLYMERASE I"/>
    <property type="match status" value="1"/>
</dbReference>
<dbReference type="KEGG" id="umr:103676567"/>
<dbReference type="GO" id="GO:0006261">
    <property type="term" value="P:DNA-templated DNA replication"/>
    <property type="evidence" value="ECO:0007669"/>
    <property type="project" value="InterPro"/>
</dbReference>
<dbReference type="Gene3D" id="3.30.420.10">
    <property type="entry name" value="Ribonuclease H-like superfamily/Ribonuclease H"/>
    <property type="match status" value="1"/>
</dbReference>
<dbReference type="Proteomes" id="UP000261680">
    <property type="component" value="Unplaced"/>
</dbReference>
<accession>A0A384DB27</accession>
<dbReference type="CTD" id="79441"/>
<dbReference type="RefSeq" id="XP_008703999.2">
    <property type="nucleotide sequence ID" value="XM_008705777.2"/>
</dbReference>
<gene>
    <name evidence="3" type="primary">HAUS3</name>
</gene>
<dbReference type="InterPro" id="IPR002298">
    <property type="entry name" value="DNA_polymerase_A"/>
</dbReference>
<dbReference type="GO" id="GO:0003887">
    <property type="term" value="F:DNA-directed DNA polymerase activity"/>
    <property type="evidence" value="ECO:0007669"/>
    <property type="project" value="InterPro"/>
</dbReference>
<feature type="domain" description="DNA polymerase nu pseudo-exo" evidence="1">
    <location>
        <begin position="198"/>
        <end position="416"/>
    </location>
</feature>
<protein>
    <submittedName>
        <fullName evidence="3">HAUS augmin-like complex subunit 3 isoform X3</fullName>
    </submittedName>
</protein>
<evidence type="ECO:0000259" key="1">
    <source>
        <dbReference type="Pfam" id="PF18049"/>
    </source>
</evidence>
<proteinExistence type="predicted"/>
<evidence type="ECO:0000313" key="2">
    <source>
        <dbReference type="Proteomes" id="UP000261680"/>
    </source>
</evidence>
<sequence>MKMENYEAFIGFDLCKIPLSGVAQKIMSAIHSGDLVESKNWRESENTAEVVNNSRIKYSVLLQNGKNQSLEKRNLNSSVSQTSGASIKLSLQSSSIRLTDQLSADQNRKHVSSLAPPGHFIPQCNQEASVLQKMDYKRKHFLKENKNNEKKEVNLRRKHSTCNFSGKTNKHVALEEDADEVEAHLNGGSARTCENHFCDIRYLDDLEKSQLVAMLKQAVAVVVTLMYEDGSTQLRAEQALVPSVKGIAMLLQSRVDGSGPLDVSASDGVLGKGSILRDQYIYLKTEHSSTGGQEQEAYNQFARKVLFQTLKCKCPVICFNAKDFVRTVLQFFGHDGSWKHVVHFVGLDPRIAAWLIDPGDAAPSFEDLVAKYLESSISVKVNSTYGNSSRNVVNQNVRVNLKILYRLTMGLCSQLKVYGLWQLFCTLELPLIPILAVMESHSIQVDREEMERTSALLGVSSYFRTVVPVSSLLPVSPSSPPPPFLTHARLTLKPPVSDVCRGVLGPAGLETGMAAGRSLHGTYRVSWTLRLLKSQSLLTRTSPCSLVRVIHGFLGFFEKARTGCLGGLVGEASAFGSGHDPRVLASSHISGSPLRGDSASPSACRSPCLCSLSLK</sequence>
<organism evidence="2 3">
    <name type="scientific">Ursus maritimus</name>
    <name type="common">Polar bear</name>
    <name type="synonym">Thalarctos maritimus</name>
    <dbReference type="NCBI Taxonomy" id="29073"/>
    <lineage>
        <taxon>Eukaryota</taxon>
        <taxon>Metazoa</taxon>
        <taxon>Chordata</taxon>
        <taxon>Craniata</taxon>
        <taxon>Vertebrata</taxon>
        <taxon>Euteleostomi</taxon>
        <taxon>Mammalia</taxon>
        <taxon>Eutheria</taxon>
        <taxon>Laurasiatheria</taxon>
        <taxon>Carnivora</taxon>
        <taxon>Caniformia</taxon>
        <taxon>Ursidae</taxon>
        <taxon>Ursus</taxon>
    </lineage>
</organism>
<dbReference type="InterPro" id="IPR036397">
    <property type="entry name" value="RNaseH_sf"/>
</dbReference>
<dbReference type="InterPro" id="IPR040940">
    <property type="entry name" value="DNA_pol_P_Exo"/>
</dbReference>
<dbReference type="GO" id="GO:0003676">
    <property type="term" value="F:nucleic acid binding"/>
    <property type="evidence" value="ECO:0007669"/>
    <property type="project" value="InterPro"/>
</dbReference>
<reference evidence="3" key="1">
    <citation type="submission" date="2025-08" db="UniProtKB">
        <authorList>
            <consortium name="RefSeq"/>
        </authorList>
    </citation>
    <scope>IDENTIFICATION</scope>
    <source>
        <tissue evidence="3">Whole blood</tissue>
    </source>
</reference>
<dbReference type="FunFam" id="3.30.420.10:FF:000070">
    <property type="entry name" value="DNA polymerase nu"/>
    <property type="match status" value="1"/>
</dbReference>
<dbReference type="GeneID" id="103676567"/>